<protein>
    <submittedName>
        <fullName evidence="2">Uncharacterized protein</fullName>
    </submittedName>
</protein>
<dbReference type="AlphaFoldDB" id="A0A0A1TKU6"/>
<accession>A0A0A1TKU6</accession>
<dbReference type="Proteomes" id="UP000039046">
    <property type="component" value="Unassembled WGS sequence"/>
</dbReference>
<feature type="region of interest" description="Disordered" evidence="1">
    <location>
        <begin position="99"/>
        <end position="165"/>
    </location>
</feature>
<dbReference type="OrthoDB" id="5154161at2759"/>
<dbReference type="HOGENOM" id="CLU_594726_0_0_1"/>
<feature type="compositionally biased region" description="Acidic residues" evidence="1">
    <location>
        <begin position="128"/>
        <end position="157"/>
    </location>
</feature>
<name>A0A0A1TKU6_9HYPO</name>
<dbReference type="STRING" id="1531966.A0A0A1TKU6"/>
<gene>
    <name evidence="2" type="ORF">VHEMI07160</name>
</gene>
<evidence type="ECO:0000313" key="2">
    <source>
        <dbReference type="EMBL" id="CEJ91450.1"/>
    </source>
</evidence>
<feature type="compositionally biased region" description="Polar residues" evidence="1">
    <location>
        <begin position="111"/>
        <end position="126"/>
    </location>
</feature>
<evidence type="ECO:0000256" key="1">
    <source>
        <dbReference type="SAM" id="MobiDB-lite"/>
    </source>
</evidence>
<dbReference type="EMBL" id="CDHN01000003">
    <property type="protein sequence ID" value="CEJ91450.1"/>
    <property type="molecule type" value="Genomic_DNA"/>
</dbReference>
<evidence type="ECO:0000313" key="3">
    <source>
        <dbReference type="Proteomes" id="UP000039046"/>
    </source>
</evidence>
<keyword evidence="3" id="KW-1185">Reference proteome</keyword>
<reference evidence="2 3" key="1">
    <citation type="journal article" date="2015" name="Genome Announc.">
        <title>Draft Genome Sequence and Gene Annotation of the Entomopathogenic Fungus Verticillium hemipterigenum.</title>
        <authorList>
            <person name="Horn F."/>
            <person name="Habel A."/>
            <person name="Scharf D.H."/>
            <person name="Dworschak J."/>
            <person name="Brakhage A.A."/>
            <person name="Guthke R."/>
            <person name="Hertweck C."/>
            <person name="Linde J."/>
        </authorList>
    </citation>
    <scope>NUCLEOTIDE SEQUENCE [LARGE SCALE GENOMIC DNA]</scope>
</reference>
<organism evidence="2 3">
    <name type="scientific">[Torrubiella] hemipterigena</name>
    <dbReference type="NCBI Taxonomy" id="1531966"/>
    <lineage>
        <taxon>Eukaryota</taxon>
        <taxon>Fungi</taxon>
        <taxon>Dikarya</taxon>
        <taxon>Ascomycota</taxon>
        <taxon>Pezizomycotina</taxon>
        <taxon>Sordariomycetes</taxon>
        <taxon>Hypocreomycetidae</taxon>
        <taxon>Hypocreales</taxon>
        <taxon>Clavicipitaceae</taxon>
        <taxon>Clavicipitaceae incertae sedis</taxon>
        <taxon>'Torrubiella' clade</taxon>
    </lineage>
</organism>
<sequence length="460" mass="52439">MDSLVLSDAQKARLQKVANGMLQIYKTLARMRYLDPLWIVEGPHGIADDIDDYRSFDLEDSVIYLYSILPYLHPDFVGEIDFYAGGEFIDFRNTSCLGQSREPLDDEDENSCSGSDGESGNQGISNESEQDEDEYEDDEDDEDDQDDDEDEDDESPYSEDNSRPATAVLRDINQWFLELKALPGGGEYSSTLWDKTVTRPLYEKHGWPTDGFDGDAFLVDLVRHDARETSADDAAGPTKRLHQQQHTAKRYADPDWAYWEGRIDEETDIEGKWLARYHLFKKRRAQSITTRRIAFGLAKGYDKLEPSEAERLDGEVDKLMYLLWGEKSKLISVHSSILKCRQEGPEMRAARLRQKQVNRNIRIYTRAHTEAEAALEELGKVTATCGNGDGANSRTRDEAAAETAKKDKEDERQMERENAEESIAAAKAFLETIPPGIKHAREGAEGFIKSWEHMLWDRIE</sequence>
<proteinExistence type="predicted"/>